<dbReference type="Pfam" id="PF00664">
    <property type="entry name" value="ABC_membrane"/>
    <property type="match status" value="1"/>
</dbReference>
<feature type="domain" description="ABC transmembrane type-1" evidence="4">
    <location>
        <begin position="83"/>
        <end position="144"/>
    </location>
</feature>
<sequence length="211" mass="24016">MALPLYSKWIVDGLVQSGTFQYSLIYIAMLLRFLQGNGAMGGFLSTLQMYLWTPVQQYTSREIEVGRTLFSGSYPYLSPCKHIIISVITIYVTEWRTKFRRDMNEKENITSAIGTDSLLNYETIKYYGNEAYEIERFEKAIINYPDSGTSGNLMVWGLMTMKKISSCLPMLAVFIKSTKQKNFLGSVASLVFVTKSHLEITNEEISCHPST</sequence>
<protein>
    <submittedName>
        <fullName evidence="6">ABC transmembrane type-1 domain-containing protein</fullName>
    </submittedName>
</protein>
<dbReference type="GO" id="GO:0140359">
    <property type="term" value="F:ABC-type transporter activity"/>
    <property type="evidence" value="ECO:0007669"/>
    <property type="project" value="InterPro"/>
</dbReference>
<evidence type="ECO:0000313" key="6">
    <source>
        <dbReference type="WBParaSite" id="Hba_12582"/>
    </source>
</evidence>
<dbReference type="InterPro" id="IPR036640">
    <property type="entry name" value="ABC1_TM_sf"/>
</dbReference>
<keyword evidence="2" id="KW-1133">Transmembrane helix</keyword>
<evidence type="ECO:0000259" key="4">
    <source>
        <dbReference type="PROSITE" id="PS50929"/>
    </source>
</evidence>
<dbReference type="SUPFAM" id="SSF90123">
    <property type="entry name" value="ABC transporter transmembrane region"/>
    <property type="match status" value="1"/>
</dbReference>
<accession>A0A1I7X591</accession>
<keyword evidence="5" id="KW-1185">Reference proteome</keyword>
<evidence type="ECO:0000256" key="3">
    <source>
        <dbReference type="ARBA" id="ARBA00023136"/>
    </source>
</evidence>
<dbReference type="Proteomes" id="UP000095283">
    <property type="component" value="Unplaced"/>
</dbReference>
<dbReference type="GO" id="GO:0005524">
    <property type="term" value="F:ATP binding"/>
    <property type="evidence" value="ECO:0007669"/>
    <property type="project" value="InterPro"/>
</dbReference>
<evidence type="ECO:0000313" key="5">
    <source>
        <dbReference type="Proteomes" id="UP000095283"/>
    </source>
</evidence>
<evidence type="ECO:0000256" key="2">
    <source>
        <dbReference type="ARBA" id="ARBA00022989"/>
    </source>
</evidence>
<name>A0A1I7X591_HETBA</name>
<organism evidence="5 6">
    <name type="scientific">Heterorhabditis bacteriophora</name>
    <name type="common">Entomopathogenic nematode worm</name>
    <dbReference type="NCBI Taxonomy" id="37862"/>
    <lineage>
        <taxon>Eukaryota</taxon>
        <taxon>Metazoa</taxon>
        <taxon>Ecdysozoa</taxon>
        <taxon>Nematoda</taxon>
        <taxon>Chromadorea</taxon>
        <taxon>Rhabditida</taxon>
        <taxon>Rhabditina</taxon>
        <taxon>Rhabditomorpha</taxon>
        <taxon>Strongyloidea</taxon>
        <taxon>Heterorhabditidae</taxon>
        <taxon>Heterorhabditis</taxon>
    </lineage>
</organism>
<dbReference type="Gene3D" id="1.20.1560.10">
    <property type="entry name" value="ABC transporter type 1, transmembrane domain"/>
    <property type="match status" value="1"/>
</dbReference>
<keyword evidence="1" id="KW-0812">Transmembrane</keyword>
<dbReference type="AlphaFoldDB" id="A0A1I7X591"/>
<dbReference type="GO" id="GO:0016020">
    <property type="term" value="C:membrane"/>
    <property type="evidence" value="ECO:0007669"/>
    <property type="project" value="InterPro"/>
</dbReference>
<proteinExistence type="predicted"/>
<dbReference type="PROSITE" id="PS50929">
    <property type="entry name" value="ABC_TM1F"/>
    <property type="match status" value="1"/>
</dbReference>
<dbReference type="WBParaSite" id="Hba_12582">
    <property type="protein sequence ID" value="Hba_12582"/>
    <property type="gene ID" value="Hba_12582"/>
</dbReference>
<keyword evidence="3" id="KW-0472">Membrane</keyword>
<dbReference type="InterPro" id="IPR011527">
    <property type="entry name" value="ABC1_TM_dom"/>
</dbReference>
<evidence type="ECO:0000256" key="1">
    <source>
        <dbReference type="ARBA" id="ARBA00022692"/>
    </source>
</evidence>
<reference evidence="6" key="1">
    <citation type="submission" date="2016-11" db="UniProtKB">
        <authorList>
            <consortium name="WormBaseParasite"/>
        </authorList>
    </citation>
    <scope>IDENTIFICATION</scope>
</reference>